<evidence type="ECO:0000256" key="1">
    <source>
        <dbReference type="ARBA" id="ARBA00004123"/>
    </source>
</evidence>
<evidence type="ECO:0000256" key="9">
    <source>
        <dbReference type="PROSITE-ProRule" id="PRU00146"/>
    </source>
</evidence>
<feature type="compositionally biased region" description="Polar residues" evidence="10">
    <location>
        <begin position="192"/>
        <end position="203"/>
    </location>
</feature>
<dbReference type="AlphaFoldDB" id="A0AAD5QJA6"/>
<evidence type="ECO:0000256" key="6">
    <source>
        <dbReference type="ARBA" id="ARBA00023015"/>
    </source>
</evidence>
<dbReference type="GO" id="GO:0008270">
    <property type="term" value="F:zinc ion binding"/>
    <property type="evidence" value="ECO:0007669"/>
    <property type="project" value="UniProtKB-KW"/>
</dbReference>
<dbReference type="GO" id="GO:0042800">
    <property type="term" value="F:histone H3K4 methyltransferase activity"/>
    <property type="evidence" value="ECO:0007669"/>
    <property type="project" value="TreeGrafter"/>
</dbReference>
<keyword evidence="4 9" id="KW-0863">Zinc-finger</keyword>
<dbReference type="GO" id="GO:0045944">
    <property type="term" value="P:positive regulation of transcription by RNA polymerase II"/>
    <property type="evidence" value="ECO:0007669"/>
    <property type="project" value="TreeGrafter"/>
</dbReference>
<keyword evidence="6" id="KW-0805">Transcription regulation</keyword>
<protein>
    <recommendedName>
        <fullName evidence="11">PHD-type domain-containing protein</fullName>
    </recommendedName>
</protein>
<keyword evidence="7" id="KW-0804">Transcription</keyword>
<organism evidence="12 13">
    <name type="scientific">Parelaphostrongylus tenuis</name>
    <name type="common">Meningeal worm</name>
    <dbReference type="NCBI Taxonomy" id="148309"/>
    <lineage>
        <taxon>Eukaryota</taxon>
        <taxon>Metazoa</taxon>
        <taxon>Ecdysozoa</taxon>
        <taxon>Nematoda</taxon>
        <taxon>Chromadorea</taxon>
        <taxon>Rhabditida</taxon>
        <taxon>Rhabditina</taxon>
        <taxon>Rhabditomorpha</taxon>
        <taxon>Strongyloidea</taxon>
        <taxon>Metastrongylidae</taxon>
        <taxon>Parelaphostrongylus</taxon>
    </lineage>
</organism>
<keyword evidence="13" id="KW-1185">Reference proteome</keyword>
<evidence type="ECO:0000256" key="8">
    <source>
        <dbReference type="ARBA" id="ARBA00023242"/>
    </source>
</evidence>
<name>A0AAD5QJA6_PARTN</name>
<dbReference type="InterPro" id="IPR001965">
    <property type="entry name" value="Znf_PHD"/>
</dbReference>
<reference evidence="12" key="1">
    <citation type="submission" date="2021-06" db="EMBL/GenBank/DDBJ databases">
        <title>Parelaphostrongylus tenuis whole genome reference sequence.</title>
        <authorList>
            <person name="Garwood T.J."/>
            <person name="Larsen P.A."/>
            <person name="Fountain-Jones N.M."/>
            <person name="Garbe J.R."/>
            <person name="Macchietto M.G."/>
            <person name="Kania S.A."/>
            <person name="Gerhold R.W."/>
            <person name="Richards J.E."/>
            <person name="Wolf T.M."/>
        </authorList>
    </citation>
    <scope>NUCLEOTIDE SEQUENCE</scope>
    <source>
        <strain evidence="12">MNPRO001-30</strain>
        <tissue evidence="12">Meninges</tissue>
    </source>
</reference>
<dbReference type="Proteomes" id="UP001196413">
    <property type="component" value="Unassembled WGS sequence"/>
</dbReference>
<keyword evidence="3" id="KW-0677">Repeat</keyword>
<keyword evidence="8" id="KW-0539">Nucleus</keyword>
<dbReference type="SUPFAM" id="SSF57903">
    <property type="entry name" value="FYVE/PHD zinc finger"/>
    <property type="match status" value="1"/>
</dbReference>
<dbReference type="InterPro" id="IPR019787">
    <property type="entry name" value="Znf_PHD-finger"/>
</dbReference>
<dbReference type="Gene3D" id="3.30.40.10">
    <property type="entry name" value="Zinc/RING finger domain, C3HC4 (zinc finger)"/>
    <property type="match status" value="1"/>
</dbReference>
<accession>A0AAD5QJA6</accession>
<sequence length="504" mass="55181">MNEDHSSTLSSKQQKSLRLDAFATKLAKDNLAKISANGCVESSHENGSMKMLETKIETRMYAIRVRALEELCRWESDLYVHYVLGLYLTIILLGYAHRAKKFVHRECDRSDVNLSDFLCALCRRSPLVGDIMLSSAIGPASPLGAESDSIAAPPSTSVSDLTLNPFPSSSPVNATVVPDFNVDVYNMSEGISSPATTSDSARNSPFYPENSPSDVDEDFVPGSSRGGYTSRGRGSAKKKPGRGGSKMRGAKPQGAVDPSLFVPSTRGKRGKRGSKINGVGKAPGSGRGRGRGRGSASFLQQSAVLQQIIMQQQQQHQLHHQHVQMKEVDETMIEEEEERNARGDDAEYVRTSVICDSQDLYLRQASLCLVCGAVGKPHTQESSMVACCNCAQTFHTYCVGLHDKLNQTVVTRGWRCLDCTICEGCGEGKDESKLLLCAQDVVDVTCESRLAQICLVRGCVQRAAHFENVRSVRKRITWVKRLSNVVHVQGGITEPVKIFTTRRC</sequence>
<dbReference type="PANTHER" id="PTHR45888:SF6">
    <property type="entry name" value="HL01030P-RELATED"/>
    <property type="match status" value="1"/>
</dbReference>
<proteinExistence type="predicted"/>
<dbReference type="EMBL" id="JAHQIW010000887">
    <property type="protein sequence ID" value="KAJ1350545.1"/>
    <property type="molecule type" value="Genomic_DNA"/>
</dbReference>
<dbReference type="SMART" id="SM00249">
    <property type="entry name" value="PHD"/>
    <property type="match status" value="1"/>
</dbReference>
<keyword evidence="2" id="KW-0479">Metal-binding</keyword>
<dbReference type="InterPro" id="IPR013083">
    <property type="entry name" value="Znf_RING/FYVE/PHD"/>
</dbReference>
<dbReference type="GO" id="GO:0044666">
    <property type="term" value="C:MLL3/4 complex"/>
    <property type="evidence" value="ECO:0007669"/>
    <property type="project" value="TreeGrafter"/>
</dbReference>
<dbReference type="PROSITE" id="PS50016">
    <property type="entry name" value="ZF_PHD_2"/>
    <property type="match status" value="1"/>
</dbReference>
<evidence type="ECO:0000259" key="11">
    <source>
        <dbReference type="PROSITE" id="PS50016"/>
    </source>
</evidence>
<dbReference type="PANTHER" id="PTHR45888">
    <property type="entry name" value="HL01030P-RELATED"/>
    <property type="match status" value="1"/>
</dbReference>
<evidence type="ECO:0000256" key="10">
    <source>
        <dbReference type="SAM" id="MobiDB-lite"/>
    </source>
</evidence>
<dbReference type="GO" id="GO:0003713">
    <property type="term" value="F:transcription coactivator activity"/>
    <property type="evidence" value="ECO:0007669"/>
    <property type="project" value="TreeGrafter"/>
</dbReference>
<evidence type="ECO:0000313" key="13">
    <source>
        <dbReference type="Proteomes" id="UP001196413"/>
    </source>
</evidence>
<evidence type="ECO:0000256" key="5">
    <source>
        <dbReference type="ARBA" id="ARBA00022833"/>
    </source>
</evidence>
<feature type="region of interest" description="Disordered" evidence="10">
    <location>
        <begin position="192"/>
        <end position="297"/>
    </location>
</feature>
<comment type="caution">
    <text evidence="12">The sequence shown here is derived from an EMBL/GenBank/DDBJ whole genome shotgun (WGS) entry which is preliminary data.</text>
</comment>
<evidence type="ECO:0000256" key="7">
    <source>
        <dbReference type="ARBA" id="ARBA00023163"/>
    </source>
</evidence>
<feature type="domain" description="PHD-type" evidence="11">
    <location>
        <begin position="365"/>
        <end position="422"/>
    </location>
</feature>
<keyword evidence="5" id="KW-0862">Zinc</keyword>
<evidence type="ECO:0000313" key="12">
    <source>
        <dbReference type="EMBL" id="KAJ1350545.1"/>
    </source>
</evidence>
<gene>
    <name evidence="12" type="ORF">KIN20_006353</name>
</gene>
<dbReference type="InterPro" id="IPR011011">
    <property type="entry name" value="Znf_FYVE_PHD"/>
</dbReference>
<evidence type="ECO:0000256" key="4">
    <source>
        <dbReference type="ARBA" id="ARBA00022771"/>
    </source>
</evidence>
<evidence type="ECO:0000256" key="3">
    <source>
        <dbReference type="ARBA" id="ARBA00022737"/>
    </source>
</evidence>
<feature type="compositionally biased region" description="Low complexity" evidence="10">
    <location>
        <begin position="222"/>
        <end position="233"/>
    </location>
</feature>
<comment type="subcellular location">
    <subcellularLocation>
        <location evidence="1">Nucleus</location>
    </subcellularLocation>
</comment>
<evidence type="ECO:0000256" key="2">
    <source>
        <dbReference type="ARBA" id="ARBA00022723"/>
    </source>
</evidence>